<name>A0A0B8P1G6_9VIBR</name>
<gene>
    <name evidence="1" type="ORF">JCM19232_3557</name>
</gene>
<dbReference type="Proteomes" id="UP000031670">
    <property type="component" value="Unassembled WGS sequence"/>
</dbReference>
<comment type="caution">
    <text evidence="1">The sequence shown here is derived from an EMBL/GenBank/DDBJ whole genome shotgun (WGS) entry which is preliminary data.</text>
</comment>
<organism evidence="1 2">
    <name type="scientific">Vibrio ishigakensis</name>
    <dbReference type="NCBI Taxonomy" id="1481914"/>
    <lineage>
        <taxon>Bacteria</taxon>
        <taxon>Pseudomonadati</taxon>
        <taxon>Pseudomonadota</taxon>
        <taxon>Gammaproteobacteria</taxon>
        <taxon>Vibrionales</taxon>
        <taxon>Vibrionaceae</taxon>
        <taxon>Vibrio</taxon>
    </lineage>
</organism>
<accession>A0A0B8P1G6</accession>
<evidence type="ECO:0000313" key="2">
    <source>
        <dbReference type="Proteomes" id="UP000031670"/>
    </source>
</evidence>
<sequence>MCGLNIVSEYTFDLDQIDEGKVLTTVQNAETQIQIIKSSLKQSSAVQEDMAV</sequence>
<dbReference type="AlphaFoldDB" id="A0A0B8P1G6"/>
<protein>
    <submittedName>
        <fullName evidence="1">Uncharacterized protein</fullName>
    </submittedName>
</protein>
<proteinExistence type="predicted"/>
<reference evidence="1 2" key="1">
    <citation type="submission" date="2015-01" db="EMBL/GenBank/DDBJ databases">
        <title>Vibrio sp. C5 JCM 19232 whole genome shotgun sequence.</title>
        <authorList>
            <person name="Sawabe T."/>
            <person name="Meirelles P."/>
            <person name="Feng G."/>
            <person name="Sayaka M."/>
            <person name="Hattori M."/>
            <person name="Ohkuma M."/>
        </authorList>
    </citation>
    <scope>NUCLEOTIDE SEQUENCE [LARGE SCALE GENOMIC DNA]</scope>
    <source>
        <strain evidence="1 2">JCM19232</strain>
    </source>
</reference>
<reference evidence="1 2" key="2">
    <citation type="submission" date="2015-01" db="EMBL/GenBank/DDBJ databases">
        <authorList>
            <consortium name="NBRP consortium"/>
            <person name="Sawabe T."/>
            <person name="Meirelles P."/>
            <person name="Feng G."/>
            <person name="Sayaka M."/>
            <person name="Hattori M."/>
            <person name="Ohkuma M."/>
        </authorList>
    </citation>
    <scope>NUCLEOTIDE SEQUENCE [LARGE SCALE GENOMIC DNA]</scope>
    <source>
        <strain evidence="1 2">JCM19232</strain>
    </source>
</reference>
<evidence type="ECO:0000313" key="1">
    <source>
        <dbReference type="EMBL" id="GAM60615.1"/>
    </source>
</evidence>
<dbReference type="EMBL" id="BBSA01000002">
    <property type="protein sequence ID" value="GAM60615.1"/>
    <property type="molecule type" value="Genomic_DNA"/>
</dbReference>